<proteinExistence type="predicted"/>
<evidence type="ECO:0000313" key="2">
    <source>
        <dbReference type="EMBL" id="CAD7670268.1"/>
    </source>
</evidence>
<comment type="caution">
    <text evidence="2">The sequence shown here is derived from an EMBL/GenBank/DDBJ whole genome shotgun (WGS) entry which is preliminary data.</text>
</comment>
<protein>
    <submittedName>
        <fullName evidence="2">(raccoon dog) hypothetical protein</fullName>
    </submittedName>
</protein>
<feature type="compositionally biased region" description="Pro residues" evidence="1">
    <location>
        <begin position="168"/>
        <end position="192"/>
    </location>
</feature>
<dbReference type="PANTHER" id="PTHR38003">
    <property type="entry name" value="THYMIC STROMAL LYMPHOPOIETIN"/>
    <property type="match status" value="1"/>
</dbReference>
<dbReference type="AlphaFoldDB" id="A0A811Y0G7"/>
<dbReference type="GO" id="GO:0005576">
    <property type="term" value="C:extracellular region"/>
    <property type="evidence" value="ECO:0007669"/>
    <property type="project" value="TreeGrafter"/>
</dbReference>
<feature type="compositionally biased region" description="Low complexity" evidence="1">
    <location>
        <begin position="193"/>
        <end position="202"/>
    </location>
</feature>
<dbReference type="GO" id="GO:0001961">
    <property type="term" value="P:positive regulation of cytokine-mediated signaling pathway"/>
    <property type="evidence" value="ECO:0007669"/>
    <property type="project" value="TreeGrafter"/>
</dbReference>
<organism evidence="2 3">
    <name type="scientific">Nyctereutes procyonoides</name>
    <name type="common">Raccoon dog</name>
    <name type="synonym">Canis procyonoides</name>
    <dbReference type="NCBI Taxonomy" id="34880"/>
    <lineage>
        <taxon>Eukaryota</taxon>
        <taxon>Metazoa</taxon>
        <taxon>Chordata</taxon>
        <taxon>Craniata</taxon>
        <taxon>Vertebrata</taxon>
        <taxon>Euteleostomi</taxon>
        <taxon>Mammalia</taxon>
        <taxon>Eutheria</taxon>
        <taxon>Laurasiatheria</taxon>
        <taxon>Carnivora</taxon>
        <taxon>Caniformia</taxon>
        <taxon>Canidae</taxon>
        <taxon>Nyctereutes</taxon>
    </lineage>
</organism>
<keyword evidence="3" id="KW-1185">Reference proteome</keyword>
<reference evidence="2" key="1">
    <citation type="submission" date="2020-12" db="EMBL/GenBank/DDBJ databases">
        <authorList>
            <consortium name="Molecular Ecology Group"/>
        </authorList>
    </citation>
    <scope>NUCLEOTIDE SEQUENCE</scope>
    <source>
        <strain evidence="2">TBG_1078</strain>
    </source>
</reference>
<evidence type="ECO:0000256" key="1">
    <source>
        <dbReference type="SAM" id="MobiDB-lite"/>
    </source>
</evidence>
<dbReference type="GO" id="GO:0032722">
    <property type="term" value="P:positive regulation of chemokine production"/>
    <property type="evidence" value="ECO:0007669"/>
    <property type="project" value="TreeGrafter"/>
</dbReference>
<dbReference type="GO" id="GO:0005139">
    <property type="term" value="F:interleukin-7 receptor binding"/>
    <property type="evidence" value="ECO:0007669"/>
    <property type="project" value="TreeGrafter"/>
</dbReference>
<dbReference type="InterPro" id="IPR038329">
    <property type="entry name" value="TSLP_sf"/>
</dbReference>
<evidence type="ECO:0000313" key="3">
    <source>
        <dbReference type="Proteomes" id="UP000645828"/>
    </source>
</evidence>
<feature type="region of interest" description="Disordered" evidence="1">
    <location>
        <begin position="137"/>
        <end position="261"/>
    </location>
</feature>
<dbReference type="GO" id="GO:0032736">
    <property type="term" value="P:positive regulation of interleukin-13 production"/>
    <property type="evidence" value="ECO:0007669"/>
    <property type="project" value="TreeGrafter"/>
</dbReference>
<dbReference type="GO" id="GO:0032733">
    <property type="term" value="P:positive regulation of interleukin-10 production"/>
    <property type="evidence" value="ECO:0007669"/>
    <property type="project" value="TreeGrafter"/>
</dbReference>
<name>A0A811Y0G7_NYCPR</name>
<dbReference type="EMBL" id="CAJHUB010000655">
    <property type="protein sequence ID" value="CAD7670268.1"/>
    <property type="molecule type" value="Genomic_DNA"/>
</dbReference>
<feature type="compositionally biased region" description="Pro residues" evidence="1">
    <location>
        <begin position="238"/>
        <end position="247"/>
    </location>
</feature>
<dbReference type="Pfam" id="PF15216">
    <property type="entry name" value="TSLP"/>
    <property type="match status" value="1"/>
</dbReference>
<accession>A0A811Y0G7</accession>
<sequence length="346" mass="38386">MQVEPPGRLLSSAPTPIRIAQPSEEIRLQLLLALWHRPTTPWVLTGGEGQPDFFPKRCCHDPQKIQPWTWKSPEKPVCHVLPDALLSVLSVFFRKIFVLQLVGLVLTYNFIDCDFEKIRRKYQEVIYQALEKYMDGPPPVSRRPSLCCPRRSPPPRSPADRRSAAPAGPRPPPGLPPTVALLPPPVPAPPVSRRPSLCCPRRSLPPPRSPADRRSAAPAGPRPPPVSRRPSLCCPRRSLPPPPPGLPPTVALCPRRSPPRPPQPDCLARIERLTLHRIRGCASGAREAFAEGTVAALAAECPGYAAAPINNTQAKKKRKKREVTTNKCREQVAHLIGLWRRFSRIS</sequence>
<feature type="compositionally biased region" description="Low complexity" evidence="1">
    <location>
        <begin position="228"/>
        <end position="237"/>
    </location>
</feature>
<dbReference type="GO" id="GO:0050729">
    <property type="term" value="P:positive regulation of inflammatory response"/>
    <property type="evidence" value="ECO:0007669"/>
    <property type="project" value="TreeGrafter"/>
</dbReference>
<dbReference type="GO" id="GO:0032755">
    <property type="term" value="P:positive regulation of interleukin-6 production"/>
    <property type="evidence" value="ECO:0007669"/>
    <property type="project" value="TreeGrafter"/>
</dbReference>
<dbReference type="GO" id="GO:0061844">
    <property type="term" value="P:antimicrobial humoral immune response mediated by antimicrobial peptide"/>
    <property type="evidence" value="ECO:0007669"/>
    <property type="project" value="TreeGrafter"/>
</dbReference>
<dbReference type="PANTHER" id="PTHR38003:SF1">
    <property type="entry name" value="THYMIC STROMAL LYMPHOPOIETIN"/>
    <property type="match status" value="1"/>
</dbReference>
<dbReference type="Proteomes" id="UP000645828">
    <property type="component" value="Unassembled WGS sequence"/>
</dbReference>
<dbReference type="GO" id="GO:0005125">
    <property type="term" value="F:cytokine activity"/>
    <property type="evidence" value="ECO:0007669"/>
    <property type="project" value="InterPro"/>
</dbReference>
<dbReference type="InterPro" id="IPR029189">
    <property type="entry name" value="TSLP"/>
</dbReference>
<dbReference type="Gene3D" id="1.20.1250.90">
    <property type="entry name" value="Thymic stromal lymphopoietin"/>
    <property type="match status" value="2"/>
</dbReference>
<gene>
    <name evidence="2" type="ORF">NYPRO_LOCUS3063</name>
</gene>
<dbReference type="GO" id="GO:0032754">
    <property type="term" value="P:positive regulation of interleukin-5 production"/>
    <property type="evidence" value="ECO:0007669"/>
    <property type="project" value="TreeGrafter"/>
</dbReference>